<feature type="compositionally biased region" description="Low complexity" evidence="8">
    <location>
        <begin position="273"/>
        <end position="284"/>
    </location>
</feature>
<evidence type="ECO:0000313" key="11">
    <source>
        <dbReference type="Proteomes" id="UP001652621"/>
    </source>
</evidence>
<evidence type="ECO:0000256" key="4">
    <source>
        <dbReference type="ARBA" id="ARBA00022833"/>
    </source>
</evidence>
<feature type="compositionally biased region" description="Low complexity" evidence="8">
    <location>
        <begin position="347"/>
        <end position="360"/>
    </location>
</feature>
<proteinExistence type="predicted"/>
<keyword evidence="5 6" id="KW-0440">LIM domain</keyword>
<feature type="compositionally biased region" description="Basic residues" evidence="8">
    <location>
        <begin position="337"/>
        <end position="346"/>
    </location>
</feature>
<feature type="domain" description="LIM zinc-binding" evidence="10">
    <location>
        <begin position="3"/>
        <end position="63"/>
    </location>
</feature>
<evidence type="ECO:0000256" key="7">
    <source>
        <dbReference type="PROSITE-ProRule" id="PRU00192"/>
    </source>
</evidence>
<dbReference type="Gene3D" id="2.30.30.40">
    <property type="entry name" value="SH3 Domains"/>
    <property type="match status" value="1"/>
</dbReference>
<feature type="compositionally biased region" description="Polar residues" evidence="8">
    <location>
        <begin position="219"/>
        <end position="228"/>
    </location>
</feature>
<dbReference type="InterPro" id="IPR000900">
    <property type="entry name" value="Nebulin_repeat"/>
</dbReference>
<dbReference type="SMART" id="SM00326">
    <property type="entry name" value="SH3"/>
    <property type="match status" value="1"/>
</dbReference>
<evidence type="ECO:0000256" key="3">
    <source>
        <dbReference type="ARBA" id="ARBA00022737"/>
    </source>
</evidence>
<dbReference type="InterPro" id="IPR036028">
    <property type="entry name" value="SH3-like_dom_sf"/>
</dbReference>
<keyword evidence="2 6" id="KW-0479">Metal-binding</keyword>
<reference evidence="12" key="1">
    <citation type="submission" date="2025-08" db="UniProtKB">
        <authorList>
            <consortium name="RefSeq"/>
        </authorList>
    </citation>
    <scope>IDENTIFICATION</scope>
    <source>
        <strain evidence="12">Aabys</strain>
        <tissue evidence="12">Whole body</tissue>
    </source>
</reference>
<evidence type="ECO:0000259" key="10">
    <source>
        <dbReference type="PROSITE" id="PS50023"/>
    </source>
</evidence>
<dbReference type="CDD" id="cd09447">
    <property type="entry name" value="LIM_LASP"/>
    <property type="match status" value="1"/>
</dbReference>
<keyword evidence="4 6" id="KW-0862">Zinc</keyword>
<dbReference type="SMART" id="SM00227">
    <property type="entry name" value="NEBU"/>
    <property type="match status" value="2"/>
</dbReference>
<feature type="region of interest" description="Disordered" evidence="8">
    <location>
        <begin position="177"/>
        <end position="296"/>
    </location>
</feature>
<dbReference type="PRINTS" id="PR00452">
    <property type="entry name" value="SH3DOMAIN"/>
</dbReference>
<dbReference type="PROSITE" id="PS50002">
    <property type="entry name" value="SH3"/>
    <property type="match status" value="1"/>
</dbReference>
<dbReference type="PANTHER" id="PTHR46218:SF4">
    <property type="entry name" value="LIM AND SH3 DOMAIN PROTEIN LASP"/>
    <property type="match status" value="1"/>
</dbReference>
<feature type="compositionally biased region" description="Low complexity" evidence="8">
    <location>
        <begin position="229"/>
        <end position="242"/>
    </location>
</feature>
<dbReference type="SUPFAM" id="SSF50044">
    <property type="entry name" value="SH3-domain"/>
    <property type="match status" value="1"/>
</dbReference>
<dbReference type="GeneID" id="101899632"/>
<dbReference type="SUPFAM" id="SSF57716">
    <property type="entry name" value="Glucocorticoid receptor-like (DNA-binding domain)"/>
    <property type="match status" value="1"/>
</dbReference>
<dbReference type="CDD" id="cd11789">
    <property type="entry name" value="SH3_Nebulin_family_C"/>
    <property type="match status" value="1"/>
</dbReference>
<keyword evidence="3" id="KW-0677">Repeat</keyword>
<protein>
    <submittedName>
        <fullName evidence="12">LIM and SH3 domain protein Lasp isoform X4</fullName>
    </submittedName>
</protein>
<dbReference type="PRINTS" id="PR00499">
    <property type="entry name" value="P67PHOX"/>
</dbReference>
<dbReference type="PROSITE" id="PS00478">
    <property type="entry name" value="LIM_DOMAIN_1"/>
    <property type="match status" value="1"/>
</dbReference>
<feature type="region of interest" description="Disordered" evidence="8">
    <location>
        <begin position="446"/>
        <end position="471"/>
    </location>
</feature>
<keyword evidence="11" id="KW-1185">Reference proteome</keyword>
<dbReference type="InterPro" id="IPR001781">
    <property type="entry name" value="Znf_LIM"/>
</dbReference>
<dbReference type="PANTHER" id="PTHR46218">
    <property type="entry name" value="LASP"/>
    <property type="match status" value="1"/>
</dbReference>
<sequence length="538" mass="59662">MNKTCARCQKVVYPIEELKCLDKTWHKTCFKCTECAMALNMKTYKGFNKMPYCEAHIPKAKATAIADTPELKRIAENTKIQSNVKYHEDFEKAKGKFTQVADDPETLRIKQNTKHISNVAYHGDLEKKAAMEKQRGAAEVSDTTKAGLSNLQGTSQYQQPNNSYNQLRSAILQSSHHPTGALIPNDSSMPALSTATPYNNTYDQYDNNSATSTTTGNNYPNNSQRATSQQHQQLYQQQQQQHQAHHNNNHLNSSGSNNNNGGLVVPPPLAYQAPKSSSAATTPSYGGGGGSNASTAQQQLFPNNAYTNSYQSSQATTQGGGIIGGTLNGGGQPQTNHHQHLHHHHNSNGGSAINGSIGKIADYDPLSDGPRPLPNTARSSTTLIYSSDNRANVNNFYAKRIGSIADIDPVNGIYGSLTAQEQQQQQQHHMSNHNMQQPQYYQQMPAVMQQQQQQNHQSQHHNLQQQQLQQQQKQTKQNLRIYRALYDYEAQDVDEVSFREGDIIFEVESIDSGWMTGRVERTGKTGMLPANYVEQAVI</sequence>
<feature type="compositionally biased region" description="Gly residues" evidence="8">
    <location>
        <begin position="318"/>
        <end position="332"/>
    </location>
</feature>
<evidence type="ECO:0000256" key="1">
    <source>
        <dbReference type="ARBA" id="ARBA00022443"/>
    </source>
</evidence>
<dbReference type="Pfam" id="PF00018">
    <property type="entry name" value="SH3_1"/>
    <property type="match status" value="1"/>
</dbReference>
<feature type="region of interest" description="Disordered" evidence="8">
    <location>
        <begin position="310"/>
        <end position="379"/>
    </location>
</feature>
<dbReference type="InterPro" id="IPR051759">
    <property type="entry name" value="LIM-SH3_domain_protein"/>
</dbReference>
<organism evidence="11 12">
    <name type="scientific">Musca domestica</name>
    <name type="common">House fly</name>
    <dbReference type="NCBI Taxonomy" id="7370"/>
    <lineage>
        <taxon>Eukaryota</taxon>
        <taxon>Metazoa</taxon>
        <taxon>Ecdysozoa</taxon>
        <taxon>Arthropoda</taxon>
        <taxon>Hexapoda</taxon>
        <taxon>Insecta</taxon>
        <taxon>Pterygota</taxon>
        <taxon>Neoptera</taxon>
        <taxon>Endopterygota</taxon>
        <taxon>Diptera</taxon>
        <taxon>Brachycera</taxon>
        <taxon>Muscomorpha</taxon>
        <taxon>Muscoidea</taxon>
        <taxon>Muscidae</taxon>
        <taxon>Musca</taxon>
    </lineage>
</organism>
<dbReference type="Pfam" id="PF00880">
    <property type="entry name" value="Nebulin"/>
    <property type="match status" value="2"/>
</dbReference>
<keyword evidence="1 7" id="KW-0728">SH3 domain</keyword>
<feature type="compositionally biased region" description="Low complexity" evidence="8">
    <location>
        <begin position="207"/>
        <end position="218"/>
    </location>
</feature>
<dbReference type="RefSeq" id="XP_058980429.1">
    <property type="nucleotide sequence ID" value="XM_059124446.1"/>
</dbReference>
<dbReference type="SMART" id="SM00132">
    <property type="entry name" value="LIM"/>
    <property type="match status" value="1"/>
</dbReference>
<dbReference type="InterPro" id="IPR001452">
    <property type="entry name" value="SH3_domain"/>
</dbReference>
<feature type="compositionally biased region" description="Low complexity" evidence="8">
    <location>
        <begin position="249"/>
        <end position="263"/>
    </location>
</feature>
<name>A0ABM3V3S0_MUSDO</name>
<dbReference type="PROSITE" id="PS51216">
    <property type="entry name" value="NEBULIN"/>
    <property type="match status" value="2"/>
</dbReference>
<dbReference type="Proteomes" id="UP001652621">
    <property type="component" value="Unplaced"/>
</dbReference>
<evidence type="ECO:0000256" key="8">
    <source>
        <dbReference type="SAM" id="MobiDB-lite"/>
    </source>
</evidence>
<gene>
    <name evidence="12" type="primary">LOC101899632</name>
</gene>
<feature type="domain" description="SH3" evidence="9">
    <location>
        <begin position="477"/>
        <end position="538"/>
    </location>
</feature>
<evidence type="ECO:0000259" key="9">
    <source>
        <dbReference type="PROSITE" id="PS50002"/>
    </source>
</evidence>
<evidence type="ECO:0000256" key="5">
    <source>
        <dbReference type="ARBA" id="ARBA00023038"/>
    </source>
</evidence>
<dbReference type="Gene3D" id="2.10.110.10">
    <property type="entry name" value="Cysteine Rich Protein"/>
    <property type="match status" value="1"/>
</dbReference>
<accession>A0ABM3V3S0</accession>
<dbReference type="PROSITE" id="PS50023">
    <property type="entry name" value="LIM_DOMAIN_2"/>
    <property type="match status" value="1"/>
</dbReference>
<evidence type="ECO:0000313" key="12">
    <source>
        <dbReference type="RefSeq" id="XP_058980429.1"/>
    </source>
</evidence>
<feature type="compositionally biased region" description="Polar residues" evidence="8">
    <location>
        <begin position="185"/>
        <end position="206"/>
    </location>
</feature>
<dbReference type="Pfam" id="PF00412">
    <property type="entry name" value="LIM"/>
    <property type="match status" value="1"/>
</dbReference>
<evidence type="ECO:0000256" key="2">
    <source>
        <dbReference type="ARBA" id="ARBA00022723"/>
    </source>
</evidence>
<evidence type="ECO:0000256" key="6">
    <source>
        <dbReference type="PROSITE-ProRule" id="PRU00125"/>
    </source>
</evidence>